<sequence>MFLLLLLHTKTVAAAYILLLHTKTVAATQETVFETALGVKHLLLLLFCPQTTSEKGKMSTVCCNSGKLQQFYMELLCGLIRLEMTVILGCKSLKSYLVLIKVLTQGEPIEAGGLNFSLGLWEIGEPCPRIRFDCFTRMWDDSIVVAKLKELTDF</sequence>
<accession>A0AAD8K5K9</accession>
<protein>
    <submittedName>
        <fullName evidence="1">Uncharacterized protein</fullName>
    </submittedName>
</protein>
<dbReference type="Proteomes" id="UP001229421">
    <property type="component" value="Unassembled WGS sequence"/>
</dbReference>
<evidence type="ECO:0000313" key="1">
    <source>
        <dbReference type="EMBL" id="KAK1414851.1"/>
    </source>
</evidence>
<proteinExistence type="predicted"/>
<reference evidence="1" key="1">
    <citation type="journal article" date="2023" name="bioRxiv">
        <title>Improved chromosome-level genome assembly for marigold (Tagetes erecta).</title>
        <authorList>
            <person name="Jiang F."/>
            <person name="Yuan L."/>
            <person name="Wang S."/>
            <person name="Wang H."/>
            <person name="Xu D."/>
            <person name="Wang A."/>
            <person name="Fan W."/>
        </authorList>
    </citation>
    <scope>NUCLEOTIDE SEQUENCE</scope>
    <source>
        <strain evidence="1">WSJ</strain>
        <tissue evidence="1">Leaf</tissue>
    </source>
</reference>
<name>A0AAD8K5K9_TARER</name>
<dbReference type="AlphaFoldDB" id="A0AAD8K5K9"/>
<organism evidence="1 2">
    <name type="scientific">Tagetes erecta</name>
    <name type="common">African marigold</name>
    <dbReference type="NCBI Taxonomy" id="13708"/>
    <lineage>
        <taxon>Eukaryota</taxon>
        <taxon>Viridiplantae</taxon>
        <taxon>Streptophyta</taxon>
        <taxon>Embryophyta</taxon>
        <taxon>Tracheophyta</taxon>
        <taxon>Spermatophyta</taxon>
        <taxon>Magnoliopsida</taxon>
        <taxon>eudicotyledons</taxon>
        <taxon>Gunneridae</taxon>
        <taxon>Pentapetalae</taxon>
        <taxon>asterids</taxon>
        <taxon>campanulids</taxon>
        <taxon>Asterales</taxon>
        <taxon>Asteraceae</taxon>
        <taxon>Asteroideae</taxon>
        <taxon>Heliantheae alliance</taxon>
        <taxon>Tageteae</taxon>
        <taxon>Tagetes</taxon>
    </lineage>
</organism>
<evidence type="ECO:0000313" key="2">
    <source>
        <dbReference type="Proteomes" id="UP001229421"/>
    </source>
</evidence>
<gene>
    <name evidence="1" type="ORF">QVD17_30612</name>
</gene>
<comment type="caution">
    <text evidence="1">The sequence shown here is derived from an EMBL/GenBank/DDBJ whole genome shotgun (WGS) entry which is preliminary data.</text>
</comment>
<dbReference type="EMBL" id="JAUHHV010000008">
    <property type="protein sequence ID" value="KAK1414851.1"/>
    <property type="molecule type" value="Genomic_DNA"/>
</dbReference>
<keyword evidence="2" id="KW-1185">Reference proteome</keyword>